<reference evidence="2" key="3">
    <citation type="submission" date="2022-01" db="EMBL/GenBank/DDBJ databases">
        <title>Novel bile acid biosynthetic pathways are enriched in the microbiome of centenarians.</title>
        <authorList>
            <person name="Sato Y."/>
            <person name="Atarashi K."/>
            <person name="Plichta R.D."/>
            <person name="Arai Y."/>
            <person name="Sasajima S."/>
            <person name="Kearney M.S."/>
            <person name="Suda W."/>
            <person name="Takeshita K."/>
            <person name="Sasaki T."/>
            <person name="Okamoto S."/>
            <person name="Skelly N.A."/>
            <person name="Okamura Y."/>
            <person name="Vlamakis H."/>
            <person name="Li Y."/>
            <person name="Tanoue T."/>
            <person name="Takei H."/>
            <person name="Nittono H."/>
            <person name="Narushima S."/>
            <person name="Irie J."/>
            <person name="Itoh H."/>
            <person name="Moriya K."/>
            <person name="Sugiura Y."/>
            <person name="Suematsu M."/>
            <person name="Moritoki N."/>
            <person name="Shibata S."/>
            <person name="Littman R.D."/>
            <person name="Fischbach A.M."/>
            <person name="Uwamino Y."/>
            <person name="Inoue T."/>
            <person name="Honda A."/>
            <person name="Hattori M."/>
            <person name="Murai T."/>
            <person name="Xavier J.R."/>
            <person name="Hirose N."/>
            <person name="Honda K."/>
        </authorList>
    </citation>
    <scope>NUCLEOTIDE SEQUENCE</scope>
    <source>
        <strain evidence="2">CE91-St3</strain>
    </source>
</reference>
<proteinExistence type="predicted"/>
<dbReference type="EMBL" id="BQNZ01000002">
    <property type="protein sequence ID" value="GKH72667.1"/>
    <property type="molecule type" value="Genomic_DNA"/>
</dbReference>
<dbReference type="RefSeq" id="WP_005635584.1">
    <property type="nucleotide sequence ID" value="NZ_BAABYG010000001.1"/>
</dbReference>
<evidence type="ECO:0000313" key="7">
    <source>
        <dbReference type="Proteomes" id="UP000286260"/>
    </source>
</evidence>
<evidence type="ECO:0000313" key="5">
    <source>
        <dbReference type="EMBL" id="MTV03079.1"/>
    </source>
</evidence>
<reference evidence="8 9" key="2">
    <citation type="journal article" date="2019" name="Nat. Med.">
        <title>A library of human gut bacterial isolates paired with longitudinal multiomics data enables mechanistic microbiome research.</title>
        <authorList>
            <person name="Poyet M."/>
            <person name="Groussin M."/>
            <person name="Gibbons S.M."/>
            <person name="Avila-Pacheco J."/>
            <person name="Jiang X."/>
            <person name="Kearney S.M."/>
            <person name="Perrotta A.R."/>
            <person name="Berdy B."/>
            <person name="Zhao S."/>
            <person name="Lieberman T.D."/>
            <person name="Swanson P.K."/>
            <person name="Smith M."/>
            <person name="Roesemann S."/>
            <person name="Alexander J.E."/>
            <person name="Rich S.A."/>
            <person name="Livny J."/>
            <person name="Vlamakis H."/>
            <person name="Clish C."/>
            <person name="Bullock K."/>
            <person name="Deik A."/>
            <person name="Scott J."/>
            <person name="Pierce K.A."/>
            <person name="Xavier R.J."/>
            <person name="Alm E.J."/>
        </authorList>
    </citation>
    <scope>NUCLEOTIDE SEQUENCE [LARGE SCALE GENOMIC DNA]</scope>
    <source>
        <strain evidence="5 10">BIOML-A11</strain>
        <strain evidence="4 9">BIOML-A16</strain>
        <strain evidence="3 8">BIOML-A29</strain>
    </source>
</reference>
<dbReference type="EMBL" id="WNDD01000018">
    <property type="protein sequence ID" value="MTV03079.1"/>
    <property type="molecule type" value="Genomic_DNA"/>
</dbReference>
<name>A0A351E2G8_9BACT</name>
<evidence type="ECO:0000313" key="9">
    <source>
        <dbReference type="Proteomes" id="UP000448908"/>
    </source>
</evidence>
<sequence length="280" mass="31652">MIKNVFLLAALSLCLFQSCDNDDNEPVPGYVSAETKAAFDEKYPAAKDVEWETRNDYLIVDFKQDKVEKEAWFDNSGTWYMTETDIPFAQLPDAVKTAFQQGEYSTWKVDDVDMIERRDVETVYVIETEQGNSEVDLYYSPDGILVKTVLDAGGNDGYEDFIPSQPSSSVDAYVKEHYPSARILDIDREKGVTEVEILDGTVCRELLFDDGGAWMQTKTELRITALPDAVMAAIKASQYATYRIDDADFIETLTGEWYLVELESGKQEVKLRIDATGKIL</sequence>
<dbReference type="STRING" id="46503.ERS852463_02754"/>
<dbReference type="EMBL" id="QSII01000016">
    <property type="protein sequence ID" value="RHC83834.1"/>
    <property type="molecule type" value="Genomic_DNA"/>
</dbReference>
<dbReference type="EMBL" id="WNCN01000017">
    <property type="protein sequence ID" value="MTU40392.1"/>
    <property type="molecule type" value="Genomic_DNA"/>
</dbReference>
<gene>
    <name evidence="2" type="ORF">CE91St3_25300</name>
    <name evidence="6" type="ORF">DW828_12115</name>
    <name evidence="3" type="ORF">GMD82_13180</name>
    <name evidence="4" type="ORF">GMD92_10705</name>
    <name evidence="5" type="ORF">GME02_15830</name>
</gene>
<evidence type="ECO:0000313" key="4">
    <source>
        <dbReference type="EMBL" id="MTU69535.1"/>
    </source>
</evidence>
<comment type="caution">
    <text evidence="4">The sequence shown here is derived from an EMBL/GenBank/DDBJ whole genome shotgun (WGS) entry which is preliminary data.</text>
</comment>
<dbReference type="Proteomes" id="UP000434916">
    <property type="component" value="Unassembled WGS sequence"/>
</dbReference>
<dbReference type="EMBL" id="WNDA01000015">
    <property type="protein sequence ID" value="MTU69535.1"/>
    <property type="molecule type" value="Genomic_DNA"/>
</dbReference>
<dbReference type="Proteomes" id="UP000482671">
    <property type="component" value="Unassembled WGS sequence"/>
</dbReference>
<dbReference type="PROSITE" id="PS51257">
    <property type="entry name" value="PROKAR_LIPOPROTEIN"/>
    <property type="match status" value="1"/>
</dbReference>
<dbReference type="Gene3D" id="3.10.450.360">
    <property type="match status" value="2"/>
</dbReference>
<organism evidence="4 9">
    <name type="scientific">Parabacteroides merdae</name>
    <dbReference type="NCBI Taxonomy" id="46503"/>
    <lineage>
        <taxon>Bacteria</taxon>
        <taxon>Pseudomonadati</taxon>
        <taxon>Bacteroidota</taxon>
        <taxon>Bacteroidia</taxon>
        <taxon>Bacteroidales</taxon>
        <taxon>Tannerellaceae</taxon>
        <taxon>Parabacteroides</taxon>
    </lineage>
</organism>
<evidence type="ECO:0000313" key="2">
    <source>
        <dbReference type="EMBL" id="GKH72667.1"/>
    </source>
</evidence>
<dbReference type="Proteomes" id="UP000286260">
    <property type="component" value="Unassembled WGS sequence"/>
</dbReference>
<dbReference type="AlphaFoldDB" id="A0A351E2G8"/>
<evidence type="ECO:0000313" key="6">
    <source>
        <dbReference type="EMBL" id="RHC83834.1"/>
    </source>
</evidence>
<dbReference type="Proteomes" id="UP001055114">
    <property type="component" value="Unassembled WGS sequence"/>
</dbReference>
<reference evidence="6 7" key="1">
    <citation type="submission" date="2018-08" db="EMBL/GenBank/DDBJ databases">
        <title>A genome reference for cultivated species of the human gut microbiota.</title>
        <authorList>
            <person name="Zou Y."/>
            <person name="Xue W."/>
            <person name="Luo G."/>
        </authorList>
    </citation>
    <scope>NUCLEOTIDE SEQUENCE [LARGE SCALE GENOMIC DNA]</scope>
    <source>
        <strain evidence="6 7">AM34-17</strain>
    </source>
</reference>
<dbReference type="SUPFAM" id="SSF160574">
    <property type="entry name" value="BT0923-like"/>
    <property type="match status" value="2"/>
</dbReference>
<dbReference type="OrthoDB" id="799540at2"/>
<evidence type="ECO:0000259" key="1">
    <source>
        <dbReference type="Pfam" id="PF11396"/>
    </source>
</evidence>
<dbReference type="GeneID" id="49203543"/>
<feature type="domain" description="Putative beta-lactamase-inhibitor-like PepSY-like" evidence="1">
    <location>
        <begin position="194"/>
        <end position="280"/>
    </location>
</feature>
<dbReference type="InterPro" id="IPR021533">
    <property type="entry name" value="PepSY-like"/>
</dbReference>
<accession>A0A351E2G8</accession>
<evidence type="ECO:0000313" key="3">
    <source>
        <dbReference type="EMBL" id="MTU40392.1"/>
    </source>
</evidence>
<evidence type="ECO:0000313" key="10">
    <source>
        <dbReference type="Proteomes" id="UP000482671"/>
    </source>
</evidence>
<dbReference type="Pfam" id="PF11396">
    <property type="entry name" value="PepSY_like"/>
    <property type="match status" value="2"/>
</dbReference>
<dbReference type="Proteomes" id="UP000448908">
    <property type="component" value="Unassembled WGS sequence"/>
</dbReference>
<protein>
    <recommendedName>
        <fullName evidence="1">Putative beta-lactamase-inhibitor-like PepSY-like domain-containing protein</fullName>
    </recommendedName>
</protein>
<feature type="domain" description="Putative beta-lactamase-inhibitor-like PepSY-like" evidence="1">
    <location>
        <begin position="60"/>
        <end position="146"/>
    </location>
</feature>
<keyword evidence="8" id="KW-1185">Reference proteome</keyword>
<evidence type="ECO:0000313" key="8">
    <source>
        <dbReference type="Proteomes" id="UP000434916"/>
    </source>
</evidence>